<protein>
    <submittedName>
        <fullName evidence="2">Uncharacterized protein</fullName>
    </submittedName>
</protein>
<comment type="caution">
    <text evidence="2">The sequence shown here is derived from an EMBL/GenBank/DDBJ whole genome shotgun (WGS) entry which is preliminary data.</text>
</comment>
<feature type="coiled-coil region" evidence="1">
    <location>
        <begin position="1"/>
        <end position="28"/>
    </location>
</feature>
<accession>A0A9W7AA27</accession>
<evidence type="ECO:0000313" key="3">
    <source>
        <dbReference type="Proteomes" id="UP001165082"/>
    </source>
</evidence>
<keyword evidence="1" id="KW-0175">Coiled coil</keyword>
<proteinExistence type="predicted"/>
<sequence length="76" mass="8815">MESASIVYERVSAKLETAERKREAGSRDSIKSLRIIIEEASIFLEESVPEVEGDEEEEEEEEEEYFVHQLIKLRAV</sequence>
<reference evidence="2" key="1">
    <citation type="submission" date="2022-07" db="EMBL/GenBank/DDBJ databases">
        <title>Genome analysis of Parmales, a sister group of diatoms, reveals the evolutionary specialization of diatoms from phago-mixotrophs to photoautotrophs.</title>
        <authorList>
            <person name="Ban H."/>
            <person name="Sato S."/>
            <person name="Yoshikawa S."/>
            <person name="Kazumasa Y."/>
            <person name="Nakamura Y."/>
            <person name="Ichinomiya M."/>
            <person name="Saitoh K."/>
            <person name="Sato N."/>
            <person name="Blanc-Mathieu R."/>
            <person name="Endo H."/>
            <person name="Kuwata A."/>
            <person name="Ogata H."/>
        </authorList>
    </citation>
    <scope>NUCLEOTIDE SEQUENCE</scope>
</reference>
<name>A0A9W7AA27_9STRA</name>
<dbReference type="Proteomes" id="UP001165082">
    <property type="component" value="Unassembled WGS sequence"/>
</dbReference>
<feature type="non-terminal residue" evidence="2">
    <location>
        <position position="76"/>
    </location>
</feature>
<evidence type="ECO:0000256" key="1">
    <source>
        <dbReference type="SAM" id="Coils"/>
    </source>
</evidence>
<keyword evidence="3" id="KW-1185">Reference proteome</keyword>
<gene>
    <name evidence="2" type="ORF">TrRE_jg6926</name>
</gene>
<evidence type="ECO:0000313" key="2">
    <source>
        <dbReference type="EMBL" id="GMH66416.1"/>
    </source>
</evidence>
<dbReference type="OrthoDB" id="64523at2759"/>
<dbReference type="EMBL" id="BRXZ01003999">
    <property type="protein sequence ID" value="GMH66416.1"/>
    <property type="molecule type" value="Genomic_DNA"/>
</dbReference>
<dbReference type="AlphaFoldDB" id="A0A9W7AA27"/>
<organism evidence="2 3">
    <name type="scientific">Triparma retinervis</name>
    <dbReference type="NCBI Taxonomy" id="2557542"/>
    <lineage>
        <taxon>Eukaryota</taxon>
        <taxon>Sar</taxon>
        <taxon>Stramenopiles</taxon>
        <taxon>Ochrophyta</taxon>
        <taxon>Bolidophyceae</taxon>
        <taxon>Parmales</taxon>
        <taxon>Triparmaceae</taxon>
        <taxon>Triparma</taxon>
    </lineage>
</organism>